<evidence type="ECO:0000313" key="1">
    <source>
        <dbReference type="EMBL" id="KAK1593212.1"/>
    </source>
</evidence>
<evidence type="ECO:0000313" key="2">
    <source>
        <dbReference type="Proteomes" id="UP001230504"/>
    </source>
</evidence>
<protein>
    <submittedName>
        <fullName evidence="1">Uncharacterized protein</fullName>
    </submittedName>
</protein>
<accession>A0AAD8PZY1</accession>
<dbReference type="Proteomes" id="UP001230504">
    <property type="component" value="Unassembled WGS sequence"/>
</dbReference>
<dbReference type="RefSeq" id="XP_060414536.1">
    <property type="nucleotide sequence ID" value="XM_060562738.1"/>
</dbReference>
<proteinExistence type="predicted"/>
<sequence length="249" mass="27521">MPFVLHRRIVLSRLPSSLLQGAHFTPPSIEEGHTCPPSDTTMERNCTQGLYVTGRNMPSWSCPHPDLLVKRRLKPPNRPLTSSGVAFLTDAASHAYHDPPSAEAYFLHTPQKRSYEHQLIHGQPRQAGDRGKVDRKQASRCLSAAAQVRKSHFSTPALFPWGHGEAWRRDRRCSRGSSVIRDLAAAATPCLSSMHTRTRACRQSTLFSPGVDGIAACLDLAKPKQSPHSTLLAHTDRVPDKKVMSRLGS</sequence>
<keyword evidence="2" id="KW-1185">Reference proteome</keyword>
<name>A0AAD8PZY1_9PEZI</name>
<reference evidence="1" key="1">
    <citation type="submission" date="2021-06" db="EMBL/GenBank/DDBJ databases">
        <title>Comparative genomics, transcriptomics and evolutionary studies reveal genomic signatures of adaptation to plant cell wall in hemibiotrophic fungi.</title>
        <authorList>
            <consortium name="DOE Joint Genome Institute"/>
            <person name="Baroncelli R."/>
            <person name="Diaz J.F."/>
            <person name="Benocci T."/>
            <person name="Peng M."/>
            <person name="Battaglia E."/>
            <person name="Haridas S."/>
            <person name="Andreopoulos W."/>
            <person name="Labutti K."/>
            <person name="Pangilinan J."/>
            <person name="Floch G.L."/>
            <person name="Makela M.R."/>
            <person name="Henrissat B."/>
            <person name="Grigoriev I.V."/>
            <person name="Crouch J.A."/>
            <person name="De Vries R.P."/>
            <person name="Sukno S.A."/>
            <person name="Thon M.R."/>
        </authorList>
    </citation>
    <scope>NUCLEOTIDE SEQUENCE</scope>
    <source>
        <strain evidence="1">CBS 125086</strain>
    </source>
</reference>
<organism evidence="1 2">
    <name type="scientific">Colletotrichum navitas</name>
    <dbReference type="NCBI Taxonomy" id="681940"/>
    <lineage>
        <taxon>Eukaryota</taxon>
        <taxon>Fungi</taxon>
        <taxon>Dikarya</taxon>
        <taxon>Ascomycota</taxon>
        <taxon>Pezizomycotina</taxon>
        <taxon>Sordariomycetes</taxon>
        <taxon>Hypocreomycetidae</taxon>
        <taxon>Glomerellales</taxon>
        <taxon>Glomerellaceae</taxon>
        <taxon>Colletotrichum</taxon>
        <taxon>Colletotrichum graminicola species complex</taxon>
    </lineage>
</organism>
<dbReference type="AlphaFoldDB" id="A0AAD8PZY1"/>
<dbReference type="GeneID" id="85446978"/>
<comment type="caution">
    <text evidence="1">The sequence shown here is derived from an EMBL/GenBank/DDBJ whole genome shotgun (WGS) entry which is preliminary data.</text>
</comment>
<gene>
    <name evidence="1" type="ORF">LY79DRAFT_659162</name>
</gene>
<dbReference type="EMBL" id="JAHLJV010000027">
    <property type="protein sequence ID" value="KAK1593212.1"/>
    <property type="molecule type" value="Genomic_DNA"/>
</dbReference>